<dbReference type="HOGENOM" id="CLU_021164_0_2_1"/>
<reference evidence="3" key="2">
    <citation type="submission" date="2015-01" db="EMBL/GenBank/DDBJ databases">
        <title>Evolutionary Origins and Diversification of the Mycorrhizal Mutualists.</title>
        <authorList>
            <consortium name="DOE Joint Genome Institute"/>
            <consortium name="Mycorrhizal Genomics Consortium"/>
            <person name="Kohler A."/>
            <person name="Kuo A."/>
            <person name="Nagy L.G."/>
            <person name="Floudas D."/>
            <person name="Copeland A."/>
            <person name="Barry K.W."/>
            <person name="Cichocki N."/>
            <person name="Veneault-Fourrey C."/>
            <person name="LaButti K."/>
            <person name="Lindquist E.A."/>
            <person name="Lipzen A."/>
            <person name="Lundell T."/>
            <person name="Morin E."/>
            <person name="Murat C."/>
            <person name="Riley R."/>
            <person name="Ohm R."/>
            <person name="Sun H."/>
            <person name="Tunlid A."/>
            <person name="Henrissat B."/>
            <person name="Grigoriev I.V."/>
            <person name="Hibbett D.S."/>
            <person name="Martin F."/>
        </authorList>
    </citation>
    <scope>NUCLEOTIDE SEQUENCE [LARGE SCALE GENOMIC DNA]</scope>
    <source>
        <strain evidence="3">UH-Slu-Lm8-n1</strain>
    </source>
</reference>
<dbReference type="Pfam" id="PF12937">
    <property type="entry name" value="F-box-like"/>
    <property type="match status" value="1"/>
</dbReference>
<evidence type="ECO:0000313" key="3">
    <source>
        <dbReference type="Proteomes" id="UP000054485"/>
    </source>
</evidence>
<dbReference type="InterPro" id="IPR001810">
    <property type="entry name" value="F-box_dom"/>
</dbReference>
<dbReference type="Proteomes" id="UP000054485">
    <property type="component" value="Unassembled WGS sequence"/>
</dbReference>
<dbReference type="AlphaFoldDB" id="A0A0D0AW85"/>
<feature type="domain" description="F-box" evidence="1">
    <location>
        <begin position="9"/>
        <end position="58"/>
    </location>
</feature>
<sequence length="494" mass="55868">MHRALFVSEILVEIFVSLNQLPSSTIGWTQSSLTRKSLASLARTCKTFHELAMDLLWAYMPGLRPLFGCVTRLHPMIYDPKSKYSWSRCVDPLAEHEFHQFLRHSSRVRNIVMSTNTYIHLLAALPIETCVFPGLLSLSWMAQRTNPGDLRFFLSPTLRHCCVSELYSDLHHIGTQCAALEDFTVQGHADTAQLSEVVRSCKGLRRLHCAPLDSTAWMHLSTIPTLLEVKILASRNIRYPLDNLDFATFLNLSTLSFRGIEVEAVLALIHHFEFPSLKEFEMYARVLPWAEAEQLFRALSRCKASQTLEHINISSGSRIQGHSGDSLTAVRQFLCFKQLRTLRISAHHSIHLDNDLLFEAMTSWPHIRSLSLLDWHPSTITFRGLFTALRLCPNLYDLQVSVDVRNIDIEPEAESFQHTSLRTLVVGSSELESVNVEVVAHIIFSMLPAVDQVMRASGGVPRLWSDVNKRLEFLRNRSSSAAGRRIAGGVSDPN</sequence>
<evidence type="ECO:0000313" key="2">
    <source>
        <dbReference type="EMBL" id="KIK38647.1"/>
    </source>
</evidence>
<organism evidence="2 3">
    <name type="scientific">Suillus luteus UH-Slu-Lm8-n1</name>
    <dbReference type="NCBI Taxonomy" id="930992"/>
    <lineage>
        <taxon>Eukaryota</taxon>
        <taxon>Fungi</taxon>
        <taxon>Dikarya</taxon>
        <taxon>Basidiomycota</taxon>
        <taxon>Agaricomycotina</taxon>
        <taxon>Agaricomycetes</taxon>
        <taxon>Agaricomycetidae</taxon>
        <taxon>Boletales</taxon>
        <taxon>Suillineae</taxon>
        <taxon>Suillaceae</taxon>
        <taxon>Suillus</taxon>
    </lineage>
</organism>
<keyword evidence="3" id="KW-1185">Reference proteome</keyword>
<dbReference type="InParanoid" id="A0A0D0AW85"/>
<gene>
    <name evidence="2" type="ORF">CY34DRAFT_809127</name>
</gene>
<proteinExistence type="predicted"/>
<dbReference type="OrthoDB" id="2631350at2759"/>
<evidence type="ECO:0000259" key="1">
    <source>
        <dbReference type="Pfam" id="PF12937"/>
    </source>
</evidence>
<dbReference type="InterPro" id="IPR032675">
    <property type="entry name" value="LRR_dom_sf"/>
</dbReference>
<name>A0A0D0AW85_9AGAM</name>
<dbReference type="Gene3D" id="3.80.10.10">
    <property type="entry name" value="Ribonuclease Inhibitor"/>
    <property type="match status" value="1"/>
</dbReference>
<accession>A0A0D0AW85</accession>
<protein>
    <recommendedName>
        <fullName evidence="1">F-box domain-containing protein</fullName>
    </recommendedName>
</protein>
<dbReference type="SUPFAM" id="SSF52047">
    <property type="entry name" value="RNI-like"/>
    <property type="match status" value="1"/>
</dbReference>
<dbReference type="EMBL" id="KN835381">
    <property type="protein sequence ID" value="KIK38647.1"/>
    <property type="molecule type" value="Genomic_DNA"/>
</dbReference>
<reference evidence="2 3" key="1">
    <citation type="submission" date="2014-04" db="EMBL/GenBank/DDBJ databases">
        <authorList>
            <consortium name="DOE Joint Genome Institute"/>
            <person name="Kuo A."/>
            <person name="Ruytinx J."/>
            <person name="Rineau F."/>
            <person name="Colpaert J."/>
            <person name="Kohler A."/>
            <person name="Nagy L.G."/>
            <person name="Floudas D."/>
            <person name="Copeland A."/>
            <person name="Barry K.W."/>
            <person name="Cichocki N."/>
            <person name="Veneault-Fourrey C."/>
            <person name="LaButti K."/>
            <person name="Lindquist E.A."/>
            <person name="Lipzen A."/>
            <person name="Lundell T."/>
            <person name="Morin E."/>
            <person name="Murat C."/>
            <person name="Sun H."/>
            <person name="Tunlid A."/>
            <person name="Henrissat B."/>
            <person name="Grigoriev I.V."/>
            <person name="Hibbett D.S."/>
            <person name="Martin F."/>
            <person name="Nordberg H.P."/>
            <person name="Cantor M.N."/>
            <person name="Hua S.X."/>
        </authorList>
    </citation>
    <scope>NUCLEOTIDE SEQUENCE [LARGE SCALE GENOMIC DNA]</scope>
    <source>
        <strain evidence="2 3">UH-Slu-Lm8-n1</strain>
    </source>
</reference>